<gene>
    <name evidence="2" type="ORF">K443DRAFT_255397</name>
</gene>
<sequence>MYSDTLDARTKARLFYHYHASSNIAPRLSRATFALLPLTIADCIFPSSHMFRHRCLQIIHCADVEFIHTNEMDDRNRHCGCPWCGNVGEEGYLQMIALDVGDTSDSHATSLPLGFKGRSPLSKLSRSSESERTS</sequence>
<evidence type="ECO:0000313" key="2">
    <source>
        <dbReference type="EMBL" id="KIJ97293.1"/>
    </source>
</evidence>
<reference evidence="2 3" key="1">
    <citation type="submission" date="2014-04" db="EMBL/GenBank/DDBJ databases">
        <authorList>
            <consortium name="DOE Joint Genome Institute"/>
            <person name="Kuo A."/>
            <person name="Kohler A."/>
            <person name="Nagy L.G."/>
            <person name="Floudas D."/>
            <person name="Copeland A."/>
            <person name="Barry K.W."/>
            <person name="Cichocki N."/>
            <person name="Veneault-Fourrey C."/>
            <person name="LaButti K."/>
            <person name="Lindquist E.A."/>
            <person name="Lipzen A."/>
            <person name="Lundell T."/>
            <person name="Morin E."/>
            <person name="Murat C."/>
            <person name="Sun H."/>
            <person name="Tunlid A."/>
            <person name="Henrissat B."/>
            <person name="Grigoriev I.V."/>
            <person name="Hibbett D.S."/>
            <person name="Martin F."/>
            <person name="Nordberg H.P."/>
            <person name="Cantor M.N."/>
            <person name="Hua S.X."/>
        </authorList>
    </citation>
    <scope>NUCLEOTIDE SEQUENCE [LARGE SCALE GENOMIC DNA]</scope>
    <source>
        <strain evidence="2 3">LaAM-08-1</strain>
    </source>
</reference>
<reference evidence="3" key="2">
    <citation type="submission" date="2015-01" db="EMBL/GenBank/DDBJ databases">
        <title>Evolutionary Origins and Diversification of the Mycorrhizal Mutualists.</title>
        <authorList>
            <consortium name="DOE Joint Genome Institute"/>
            <consortium name="Mycorrhizal Genomics Consortium"/>
            <person name="Kohler A."/>
            <person name="Kuo A."/>
            <person name="Nagy L.G."/>
            <person name="Floudas D."/>
            <person name="Copeland A."/>
            <person name="Barry K.W."/>
            <person name="Cichocki N."/>
            <person name="Veneault-Fourrey C."/>
            <person name="LaButti K."/>
            <person name="Lindquist E.A."/>
            <person name="Lipzen A."/>
            <person name="Lundell T."/>
            <person name="Morin E."/>
            <person name="Murat C."/>
            <person name="Riley R."/>
            <person name="Ohm R."/>
            <person name="Sun H."/>
            <person name="Tunlid A."/>
            <person name="Henrissat B."/>
            <person name="Grigoriev I.V."/>
            <person name="Hibbett D.S."/>
            <person name="Martin F."/>
        </authorList>
    </citation>
    <scope>NUCLEOTIDE SEQUENCE [LARGE SCALE GENOMIC DNA]</scope>
    <source>
        <strain evidence="3">LaAM-08-1</strain>
    </source>
</reference>
<proteinExistence type="predicted"/>
<dbReference type="AlphaFoldDB" id="A0A0C9X7E7"/>
<accession>A0A0C9X7E7</accession>
<name>A0A0C9X7E7_9AGAR</name>
<evidence type="ECO:0000313" key="3">
    <source>
        <dbReference type="Proteomes" id="UP000054477"/>
    </source>
</evidence>
<evidence type="ECO:0000256" key="1">
    <source>
        <dbReference type="SAM" id="MobiDB-lite"/>
    </source>
</evidence>
<keyword evidence="3" id="KW-1185">Reference proteome</keyword>
<dbReference type="HOGENOM" id="CLU_1896543_0_0_1"/>
<feature type="region of interest" description="Disordered" evidence="1">
    <location>
        <begin position="104"/>
        <end position="134"/>
    </location>
</feature>
<dbReference type="EMBL" id="KN838697">
    <property type="protein sequence ID" value="KIJ97293.1"/>
    <property type="molecule type" value="Genomic_DNA"/>
</dbReference>
<protein>
    <submittedName>
        <fullName evidence="2">Uncharacterized protein</fullName>
    </submittedName>
</protein>
<organism evidence="2 3">
    <name type="scientific">Laccaria amethystina LaAM-08-1</name>
    <dbReference type="NCBI Taxonomy" id="1095629"/>
    <lineage>
        <taxon>Eukaryota</taxon>
        <taxon>Fungi</taxon>
        <taxon>Dikarya</taxon>
        <taxon>Basidiomycota</taxon>
        <taxon>Agaricomycotina</taxon>
        <taxon>Agaricomycetes</taxon>
        <taxon>Agaricomycetidae</taxon>
        <taxon>Agaricales</taxon>
        <taxon>Agaricineae</taxon>
        <taxon>Hydnangiaceae</taxon>
        <taxon>Laccaria</taxon>
    </lineage>
</organism>
<dbReference type="Proteomes" id="UP000054477">
    <property type="component" value="Unassembled WGS sequence"/>
</dbReference>